<name>A0AAD4YBD5_OVIAM</name>
<feature type="region of interest" description="Disordered" evidence="13">
    <location>
        <begin position="1"/>
        <end position="132"/>
    </location>
</feature>
<evidence type="ECO:0000256" key="10">
    <source>
        <dbReference type="ARBA" id="ARBA00023242"/>
    </source>
</evidence>
<dbReference type="PANTHER" id="PTHR15481">
    <property type="entry name" value="RIBONUCLEIC ACID BINDING PROTEIN S1"/>
    <property type="match status" value="1"/>
</dbReference>
<dbReference type="GO" id="GO:0000398">
    <property type="term" value="P:mRNA splicing, via spliceosome"/>
    <property type="evidence" value="ECO:0007669"/>
    <property type="project" value="TreeGrafter"/>
</dbReference>
<evidence type="ECO:0000256" key="4">
    <source>
        <dbReference type="ARBA" id="ARBA00014789"/>
    </source>
</evidence>
<evidence type="ECO:0000313" key="15">
    <source>
        <dbReference type="EMBL" id="KAI4541629.1"/>
    </source>
</evidence>
<evidence type="ECO:0000313" key="16">
    <source>
        <dbReference type="Proteomes" id="UP001214576"/>
    </source>
</evidence>
<evidence type="ECO:0000256" key="5">
    <source>
        <dbReference type="ARBA" id="ARBA00022490"/>
    </source>
</evidence>
<dbReference type="GO" id="GO:0003723">
    <property type="term" value="F:RNA binding"/>
    <property type="evidence" value="ECO:0007669"/>
    <property type="project" value="UniProtKB-UniRule"/>
</dbReference>
<keyword evidence="5" id="KW-0963">Cytoplasm</keyword>
<dbReference type="InterPro" id="IPR034201">
    <property type="entry name" value="RNPS1_RRM"/>
</dbReference>
<keyword evidence="8" id="KW-0866">Nonsense-mediated mRNA decay</keyword>
<evidence type="ECO:0000256" key="9">
    <source>
        <dbReference type="ARBA" id="ARBA00023187"/>
    </source>
</evidence>
<dbReference type="AlphaFoldDB" id="A0AAD4YBD5"/>
<keyword evidence="10" id="KW-0539">Nucleus</keyword>
<evidence type="ECO:0000259" key="14">
    <source>
        <dbReference type="PROSITE" id="PS50102"/>
    </source>
</evidence>
<comment type="caution">
    <text evidence="15">The sequence shown here is derived from an EMBL/GenBank/DDBJ whole genome shotgun (WGS) entry which is preliminary data.</text>
</comment>
<evidence type="ECO:0000256" key="2">
    <source>
        <dbReference type="ARBA" id="ARBA00004496"/>
    </source>
</evidence>
<dbReference type="CDD" id="cd12365">
    <property type="entry name" value="RRM_RNPS1"/>
    <property type="match status" value="1"/>
</dbReference>
<evidence type="ECO:0000256" key="8">
    <source>
        <dbReference type="ARBA" id="ARBA00023161"/>
    </source>
</evidence>
<dbReference type="SMART" id="SM00360">
    <property type="entry name" value="RRM"/>
    <property type="match status" value="1"/>
</dbReference>
<dbReference type="Proteomes" id="UP001214576">
    <property type="component" value="Unassembled WGS sequence"/>
</dbReference>
<feature type="region of interest" description="Disordered" evidence="13">
    <location>
        <begin position="203"/>
        <end position="260"/>
    </location>
</feature>
<evidence type="ECO:0000256" key="1">
    <source>
        <dbReference type="ARBA" id="ARBA00004324"/>
    </source>
</evidence>
<keyword evidence="16" id="KW-1185">Reference proteome</keyword>
<evidence type="ECO:0000256" key="7">
    <source>
        <dbReference type="ARBA" id="ARBA00022884"/>
    </source>
</evidence>
<dbReference type="SUPFAM" id="SSF54928">
    <property type="entry name" value="RNA-binding domain, RBD"/>
    <property type="match status" value="1"/>
</dbReference>
<dbReference type="GO" id="GO:0000184">
    <property type="term" value="P:nuclear-transcribed mRNA catabolic process, nonsense-mediated decay"/>
    <property type="evidence" value="ECO:0007669"/>
    <property type="project" value="UniProtKB-KW"/>
</dbReference>
<protein>
    <recommendedName>
        <fullName evidence="4">RNA-binding protein with serine-rich domain 1</fullName>
    </recommendedName>
</protein>
<comment type="subunit">
    <text evidence="11">Found in mRNA splicing-dependent exon junction complexes (EJC). Found in a post-splicing complex with NXF1, RBM8A, UPF1, UPF2, UPF3A, UPF3B and RNPS1. Component of the heterotrimeric ASAP (apoptosis- and splicing-associated protein) and PSAP complexes consisting of RNPS1, SAP18 and either ACIN1 or PNN, respectively; the ASAP and PSAP complexes probably are formed mutually exclusive. Component of the active spliceosome. Associates with polysomes. Interacts with the cleaved p110 isoform of CDC2L1, CSNK2A1, PNN, SART3, SRP54, SRRM1 and TRA2B/SFRS10.</text>
</comment>
<dbReference type="Pfam" id="PF00076">
    <property type="entry name" value="RRM_1"/>
    <property type="match status" value="1"/>
</dbReference>
<feature type="compositionally biased region" description="Basic residues" evidence="13">
    <location>
        <begin position="97"/>
        <end position="109"/>
    </location>
</feature>
<dbReference type="GO" id="GO:0061574">
    <property type="term" value="C:ASAP complex"/>
    <property type="evidence" value="ECO:0007669"/>
    <property type="project" value="TreeGrafter"/>
</dbReference>
<dbReference type="InterPro" id="IPR000504">
    <property type="entry name" value="RRM_dom"/>
</dbReference>
<evidence type="ECO:0000256" key="3">
    <source>
        <dbReference type="ARBA" id="ARBA00010269"/>
    </source>
</evidence>
<organism evidence="15 16">
    <name type="scientific">Ovis ammon polii</name>
    <dbReference type="NCBI Taxonomy" id="230172"/>
    <lineage>
        <taxon>Eukaryota</taxon>
        <taxon>Metazoa</taxon>
        <taxon>Chordata</taxon>
        <taxon>Craniata</taxon>
        <taxon>Vertebrata</taxon>
        <taxon>Euteleostomi</taxon>
        <taxon>Mammalia</taxon>
        <taxon>Eutheria</taxon>
        <taxon>Laurasiatheria</taxon>
        <taxon>Artiodactyla</taxon>
        <taxon>Ruminantia</taxon>
        <taxon>Pecora</taxon>
        <taxon>Bovidae</taxon>
        <taxon>Caprinae</taxon>
        <taxon>Ovis</taxon>
    </lineage>
</organism>
<evidence type="ECO:0000256" key="12">
    <source>
        <dbReference type="PROSITE-ProRule" id="PRU00176"/>
    </source>
</evidence>
<dbReference type="InterPro" id="IPR035979">
    <property type="entry name" value="RBD_domain_sf"/>
</dbReference>
<dbReference type="GO" id="GO:0016607">
    <property type="term" value="C:nuclear speck"/>
    <property type="evidence" value="ECO:0007669"/>
    <property type="project" value="UniProtKB-SubCell"/>
</dbReference>
<sequence>MTPSPIPLKERSDEQSADRCKDTGAAQQSGERDRGRDKARKRRRASGGSSSSGTRSQAGSSRGSSSLSASGRSGRSSGSRSSSSSSSHGSPRPWRPRDHRRRSGSKPKPPRRDEKEKRRRSLAPKPTKVHVERLTRKVTKEHIREIFSTFGRVREIDLRRDRMRAHPSQGHAYVEFENPEEAAKALRHMDGGQIDGRQITARAVLAPWPQPPPRRLSPRRRMLPPPSTWRRLRRSRSRSPWGRSPERQRPRPPPPPPPLERLQLQVLSKVRAAVDTCPGAAELQLQECCWFGVVLVKVPSSVLAGKLPSFYSSWESCSWQSQQG</sequence>
<dbReference type="PROSITE" id="PS50102">
    <property type="entry name" value="RRM"/>
    <property type="match status" value="1"/>
</dbReference>
<comment type="subcellular location">
    <subcellularLocation>
        <location evidence="2">Cytoplasm</location>
    </subcellularLocation>
    <subcellularLocation>
        <location evidence="1">Nucleus speckle</location>
    </subcellularLocation>
</comment>
<feature type="domain" description="RRM" evidence="14">
    <location>
        <begin position="127"/>
        <end position="206"/>
    </location>
</feature>
<feature type="compositionally biased region" description="Basic and acidic residues" evidence="13">
    <location>
        <begin position="8"/>
        <end position="22"/>
    </location>
</feature>
<keyword evidence="7 12" id="KW-0694">RNA-binding</keyword>
<evidence type="ECO:0000256" key="13">
    <source>
        <dbReference type="SAM" id="MobiDB-lite"/>
    </source>
</evidence>
<dbReference type="PANTHER" id="PTHR15481:SF2">
    <property type="entry name" value="RNA-BINDING PROTEIN WITH SERINE-RICH DOMAIN 1"/>
    <property type="match status" value="1"/>
</dbReference>
<keyword evidence="9" id="KW-0508">mRNA splicing</keyword>
<reference evidence="15" key="1">
    <citation type="submission" date="2022-03" db="EMBL/GenBank/DDBJ databases">
        <title>Genomic analyses of argali, domestic sheep and their hybrids provide insights into chromosomal evolution, heterosis and genetic basis of agronomic traits.</title>
        <authorList>
            <person name="Li M."/>
        </authorList>
    </citation>
    <scope>NUCLEOTIDE SEQUENCE</scope>
    <source>
        <strain evidence="15">CAU-MHL-2022a</strain>
        <tissue evidence="15">Skin</tissue>
    </source>
</reference>
<dbReference type="InterPro" id="IPR012677">
    <property type="entry name" value="Nucleotide-bd_a/b_plait_sf"/>
</dbReference>
<gene>
    <name evidence="15" type="ORF">MG293_008771</name>
</gene>
<dbReference type="EMBL" id="JAKZEL010000008">
    <property type="protein sequence ID" value="KAI4541629.1"/>
    <property type="molecule type" value="Genomic_DNA"/>
</dbReference>
<dbReference type="SMART" id="SM00361">
    <property type="entry name" value="RRM_1"/>
    <property type="match status" value="1"/>
</dbReference>
<feature type="compositionally biased region" description="Low complexity" evidence="13">
    <location>
        <begin position="46"/>
        <end position="92"/>
    </location>
</feature>
<dbReference type="Gene3D" id="3.30.70.330">
    <property type="match status" value="1"/>
</dbReference>
<evidence type="ECO:0000256" key="11">
    <source>
        <dbReference type="ARBA" id="ARBA00026044"/>
    </source>
</evidence>
<dbReference type="InterPro" id="IPR003954">
    <property type="entry name" value="RRM_euk-type"/>
</dbReference>
<comment type="similarity">
    <text evidence="3">Belongs to the splicing factor SR family.</text>
</comment>
<evidence type="ECO:0000256" key="6">
    <source>
        <dbReference type="ARBA" id="ARBA00022664"/>
    </source>
</evidence>
<proteinExistence type="inferred from homology"/>
<accession>A0AAD4YBD5</accession>
<dbReference type="GO" id="GO:0005737">
    <property type="term" value="C:cytoplasm"/>
    <property type="evidence" value="ECO:0007669"/>
    <property type="project" value="UniProtKB-SubCell"/>
</dbReference>
<keyword evidence="6" id="KW-0507">mRNA processing</keyword>